<comment type="caution">
    <text evidence="1">The sequence shown here is derived from an EMBL/GenBank/DDBJ whole genome shotgun (WGS) entry which is preliminary data.</text>
</comment>
<reference evidence="1" key="1">
    <citation type="journal article" date="2023" name="G3 (Bethesda)">
        <title>A reference genome for the long-term kleptoplast-retaining sea slug Elysia crispata morphotype clarki.</title>
        <authorList>
            <person name="Eastman K.E."/>
            <person name="Pendleton A.L."/>
            <person name="Shaikh M.A."/>
            <person name="Suttiyut T."/>
            <person name="Ogas R."/>
            <person name="Tomko P."/>
            <person name="Gavelis G."/>
            <person name="Widhalm J.R."/>
            <person name="Wisecaver J.H."/>
        </authorList>
    </citation>
    <scope>NUCLEOTIDE SEQUENCE</scope>
    <source>
        <strain evidence="1">ECLA1</strain>
    </source>
</reference>
<gene>
    <name evidence="1" type="ORF">RRG08_011318</name>
</gene>
<accession>A0AAE1CWF4</accession>
<proteinExistence type="predicted"/>
<dbReference type="AlphaFoldDB" id="A0AAE1CWF4"/>
<dbReference type="Proteomes" id="UP001283361">
    <property type="component" value="Unassembled WGS sequence"/>
</dbReference>
<keyword evidence="2" id="KW-1185">Reference proteome</keyword>
<evidence type="ECO:0000313" key="2">
    <source>
        <dbReference type="Proteomes" id="UP001283361"/>
    </source>
</evidence>
<sequence>MIFSVDLVQFADSQRFSRKIVKLDSPPVGDVPSNSWPQPFGTLASEATENSLKVKAYSTHLRRSKGMMQSQR</sequence>
<dbReference type="EMBL" id="JAWDGP010006457">
    <property type="protein sequence ID" value="KAK3740856.1"/>
    <property type="molecule type" value="Genomic_DNA"/>
</dbReference>
<name>A0AAE1CWF4_9GAST</name>
<protein>
    <submittedName>
        <fullName evidence="1">Uncharacterized protein</fullName>
    </submittedName>
</protein>
<evidence type="ECO:0000313" key="1">
    <source>
        <dbReference type="EMBL" id="KAK3740856.1"/>
    </source>
</evidence>
<organism evidence="1 2">
    <name type="scientific">Elysia crispata</name>
    <name type="common">lettuce slug</name>
    <dbReference type="NCBI Taxonomy" id="231223"/>
    <lineage>
        <taxon>Eukaryota</taxon>
        <taxon>Metazoa</taxon>
        <taxon>Spiralia</taxon>
        <taxon>Lophotrochozoa</taxon>
        <taxon>Mollusca</taxon>
        <taxon>Gastropoda</taxon>
        <taxon>Heterobranchia</taxon>
        <taxon>Euthyneura</taxon>
        <taxon>Panpulmonata</taxon>
        <taxon>Sacoglossa</taxon>
        <taxon>Placobranchoidea</taxon>
        <taxon>Plakobranchidae</taxon>
        <taxon>Elysia</taxon>
    </lineage>
</organism>